<feature type="compositionally biased region" description="Gly residues" evidence="1">
    <location>
        <begin position="109"/>
        <end position="118"/>
    </location>
</feature>
<protein>
    <submittedName>
        <fullName evidence="2">Uncharacterized protein</fullName>
    </submittedName>
</protein>
<accession>A0A7R9KKA2</accession>
<feature type="compositionally biased region" description="Pro residues" evidence="1">
    <location>
        <begin position="169"/>
        <end position="183"/>
    </location>
</feature>
<proteinExistence type="predicted"/>
<gene>
    <name evidence="2" type="ORF">OSB1V03_LOCUS5138</name>
</gene>
<evidence type="ECO:0000313" key="3">
    <source>
        <dbReference type="Proteomes" id="UP000759131"/>
    </source>
</evidence>
<feature type="compositionally biased region" description="Basic and acidic residues" evidence="1">
    <location>
        <begin position="341"/>
        <end position="357"/>
    </location>
</feature>
<feature type="compositionally biased region" description="Low complexity" evidence="1">
    <location>
        <begin position="192"/>
        <end position="211"/>
    </location>
</feature>
<sequence>MLQIVKCINECKTQATNAKKLVDNIKENSKQKGTDRTDLLYEPVSDYMSDGSFRALDTELQSTKTDANTLLSHTHEPIGHVLNNTNNISKIAESLNLSFDNKQINTNGFGSGGVGGGEPSPKPSPRLMPKPPTTKPEVPKNKPQILPRKPIMNNVVKTAPNSQLKRPPSEPPPPPLPKSPPPVSAFGIPSDLNSLLSESSSYSSNSQNQSEENYEQIILPLTEDEYLSPISIETPVIMDENKCFAPKAQFSSSQSLNQCLSEDYEPFREMSKSVEQIHQMCISEENYEEVKEFNEINDNHLNYKRSVSQRPLLPKVKETSIVNKSKLISDVFPNIPNWNRNSKDKKSGKERPERQESDTNCDENSLKSHSLEFINHNNSLVMA</sequence>
<evidence type="ECO:0000256" key="1">
    <source>
        <dbReference type="SAM" id="MobiDB-lite"/>
    </source>
</evidence>
<dbReference type="Proteomes" id="UP000759131">
    <property type="component" value="Unassembled WGS sequence"/>
</dbReference>
<dbReference type="AlphaFoldDB" id="A0A7R9KKA2"/>
<organism evidence="2">
    <name type="scientific">Medioppia subpectinata</name>
    <dbReference type="NCBI Taxonomy" id="1979941"/>
    <lineage>
        <taxon>Eukaryota</taxon>
        <taxon>Metazoa</taxon>
        <taxon>Ecdysozoa</taxon>
        <taxon>Arthropoda</taxon>
        <taxon>Chelicerata</taxon>
        <taxon>Arachnida</taxon>
        <taxon>Acari</taxon>
        <taxon>Acariformes</taxon>
        <taxon>Sarcoptiformes</taxon>
        <taxon>Oribatida</taxon>
        <taxon>Brachypylina</taxon>
        <taxon>Oppioidea</taxon>
        <taxon>Oppiidae</taxon>
        <taxon>Medioppia</taxon>
    </lineage>
</organism>
<dbReference type="EMBL" id="OC857069">
    <property type="protein sequence ID" value="CAD7624697.1"/>
    <property type="molecule type" value="Genomic_DNA"/>
</dbReference>
<feature type="compositionally biased region" description="Pro residues" evidence="1">
    <location>
        <begin position="120"/>
        <end position="134"/>
    </location>
</feature>
<dbReference type="OrthoDB" id="10530650at2759"/>
<feature type="region of interest" description="Disordered" evidence="1">
    <location>
        <begin position="338"/>
        <end position="365"/>
    </location>
</feature>
<keyword evidence="3" id="KW-1185">Reference proteome</keyword>
<evidence type="ECO:0000313" key="2">
    <source>
        <dbReference type="EMBL" id="CAD7624697.1"/>
    </source>
</evidence>
<name>A0A7R9KKA2_9ACAR</name>
<feature type="compositionally biased region" description="Polar residues" evidence="1">
    <location>
        <begin position="155"/>
        <end position="164"/>
    </location>
</feature>
<dbReference type="EMBL" id="CAJPIZ010002494">
    <property type="protein sequence ID" value="CAG2105127.1"/>
    <property type="molecule type" value="Genomic_DNA"/>
</dbReference>
<feature type="region of interest" description="Disordered" evidence="1">
    <location>
        <begin position="106"/>
        <end position="211"/>
    </location>
</feature>
<reference evidence="2" key="1">
    <citation type="submission" date="2020-11" db="EMBL/GenBank/DDBJ databases">
        <authorList>
            <person name="Tran Van P."/>
        </authorList>
    </citation>
    <scope>NUCLEOTIDE SEQUENCE</scope>
</reference>